<dbReference type="OrthoDB" id="127107at2"/>
<evidence type="ECO:0000313" key="5">
    <source>
        <dbReference type="Proteomes" id="UP000011841"/>
    </source>
</evidence>
<dbReference type="Pfam" id="PF07583">
    <property type="entry name" value="PSCyt2"/>
    <property type="match status" value="1"/>
</dbReference>
<proteinExistence type="predicted"/>
<keyword evidence="1" id="KW-0732">Signal</keyword>
<dbReference type="Pfam" id="PF13385">
    <property type="entry name" value="Laminin_G_3"/>
    <property type="match status" value="1"/>
</dbReference>
<evidence type="ECO:0000313" key="4">
    <source>
        <dbReference type="EMBL" id="BAM86980.1"/>
    </source>
</evidence>
<dbReference type="PANTHER" id="PTHR35889">
    <property type="entry name" value="CYCLOINULO-OLIGOSACCHARIDE FRUCTANOTRANSFERASE-RELATED"/>
    <property type="match status" value="1"/>
</dbReference>
<dbReference type="HOGENOM" id="CLU_005632_1_0_5"/>
<dbReference type="Pfam" id="PF07635">
    <property type="entry name" value="PSCyt1"/>
    <property type="match status" value="1"/>
</dbReference>
<evidence type="ECO:0000256" key="2">
    <source>
        <dbReference type="ARBA" id="ARBA00023157"/>
    </source>
</evidence>
<accession>M4ZL56</accession>
<dbReference type="InterPro" id="IPR011444">
    <property type="entry name" value="DUF1549"/>
</dbReference>
<keyword evidence="2" id="KW-1015">Disulfide bond</keyword>
<dbReference type="EMBL" id="AP012603">
    <property type="protein sequence ID" value="BAM86980.1"/>
    <property type="molecule type" value="Genomic_DNA"/>
</dbReference>
<feature type="domain" description="LamG-like jellyroll fold" evidence="3">
    <location>
        <begin position="576"/>
        <end position="725"/>
    </location>
</feature>
<dbReference type="SMART" id="SM00560">
    <property type="entry name" value="LamGL"/>
    <property type="match status" value="1"/>
</dbReference>
<dbReference type="InterPro" id="IPR022655">
    <property type="entry name" value="DUF1553"/>
</dbReference>
<dbReference type="KEGG" id="aol:S58_09690"/>
<dbReference type="Gene3D" id="2.60.120.200">
    <property type="match status" value="1"/>
</dbReference>
<dbReference type="Proteomes" id="UP000011841">
    <property type="component" value="Chromosome"/>
</dbReference>
<dbReference type="SUPFAM" id="SSF49899">
    <property type="entry name" value="Concanavalin A-like lectins/glucanases"/>
    <property type="match status" value="1"/>
</dbReference>
<dbReference type="eggNOG" id="COG3748">
    <property type="taxonomic scope" value="Bacteria"/>
</dbReference>
<dbReference type="GeneID" id="301820937"/>
<dbReference type="RefSeq" id="WP_015664115.1">
    <property type="nucleotide sequence ID" value="NC_020453.1"/>
</dbReference>
<dbReference type="Pfam" id="PF07587">
    <property type="entry name" value="PSD1"/>
    <property type="match status" value="1"/>
</dbReference>
<dbReference type="InterPro" id="IPR006558">
    <property type="entry name" value="LamG-like"/>
</dbReference>
<keyword evidence="5" id="KW-1185">Reference proteome</keyword>
<sequence length="1142" mass="126268">MKALIGSGLVGVAASATVFGFRLQGGGWPAVYGEELPDVISYNTDVRPILSQNCFRCHGPDAAARKAGLRLDVPESAYAELPKHHGAYPIVPGKPRNSELLRRLAASDPDERMPPPDTHLSVSKREVALLERWVQQGARYERHWAFIPPSKSVLPRTPWDTRANNEIDRYVYGKLAQHNLVPSAEADKETLINRVAMDLTGLPPTLQEVDSFLADNDANAYEKVVERLLGSRAYAERQANIWLDVARYADSDGFTIDALGRFQYPYRDWVISAFDRNMPYDKFVTWQIAGDKLPNATPEQVLATAFARAGKKSAELGITDEEYRVEYASERTDLIGKAVLGLTVGCAKCHDHKYDEISQAEYYSLMGFFNSVDERGIADYAGWGPTLAWPSPQQSAQLAILHNEVERRFEEFKAIFAAAKASAESTAPREVGDTGELIQSLVTEAQQAYYPFENSYKASFEPLTIGKYPARIPNSPVFGVAPGQDHGGGRAAEELDAAAVKAANGNRPPEVMQKALLIGLDEQKLAYSADGVDPSAPGAINGAHVVDGPPGKGKAIMIDDTIAFANKKVGQFERTDPFTLDVWLKLRADKTYSEVPVLYNSDIRSGGYELRLDENVLSFNLRHTAPYDMIEVAMTSPLPTGQWTHVTATYDGSSSAAGVHLYVDGEKVRTEVLHDRLTRSILPNPRKGIYGWFMGLSFGRTFGAPEFNGGSIDELRVFTRALTPVEVSYLHDPSSVIGLPHETVQGQLSDALAERDVKVKIARANLREAVLAEQTEYTKVPQIDVLMDRPKERPTYLLERGSFDRRLQQVPVQALGRIFPWKSELPRNRLGLAEWLFDPQNPLTARVYVNRIWRDHFGTGIVETVEDYGTQGSNPSNPELLDYLATELVRSGWDIKHIHRLIVMSATYRQSSVMTAETSKKDPRNVYLARGPRYRLSAEAIRDNALAASGLLVDRVGGDSVFPYQPGGLWFMTGAANQVYPDRSLIPADELHRRSMYTFIKRNSPPPAMSVFDLADRNVSSVSRSLSNTPLQALVLLNDPQFVEAYRKLAERGIRSSSDGDQQIVTVFRLVTRRHPSNQELETLRKYRASQVEGLSASPQDAAAILSVGNPASDLGANPATLAAMTLVTAAIMNTPDAYSLR</sequence>
<evidence type="ECO:0000259" key="3">
    <source>
        <dbReference type="SMART" id="SM00560"/>
    </source>
</evidence>
<dbReference type="AlphaFoldDB" id="M4ZL56"/>
<organism evidence="4 5">
    <name type="scientific">Bradyrhizobium oligotrophicum S58</name>
    <dbReference type="NCBI Taxonomy" id="1245469"/>
    <lineage>
        <taxon>Bacteria</taxon>
        <taxon>Pseudomonadati</taxon>
        <taxon>Pseudomonadota</taxon>
        <taxon>Alphaproteobacteria</taxon>
        <taxon>Hyphomicrobiales</taxon>
        <taxon>Nitrobacteraceae</taxon>
        <taxon>Bradyrhizobium</taxon>
    </lineage>
</organism>
<dbReference type="STRING" id="1245469.S58_09690"/>
<gene>
    <name evidence="4" type="ORF">S58_09690</name>
</gene>
<dbReference type="PATRIC" id="fig|1245469.3.peg.991"/>
<protein>
    <recommendedName>
        <fullName evidence="3">LamG-like jellyroll fold domain-containing protein</fullName>
    </recommendedName>
</protein>
<dbReference type="PANTHER" id="PTHR35889:SF3">
    <property type="entry name" value="F-BOX DOMAIN-CONTAINING PROTEIN"/>
    <property type="match status" value="1"/>
</dbReference>
<reference evidence="4 5" key="1">
    <citation type="journal article" date="2013" name="Appl. Environ. Microbiol.">
        <title>Genome analysis suggests that the soil oligotrophic bacterium Agromonas oligotrophica (Bradyrhizobium oligotrophicum) is a nitrogen-fixing symbiont of Aeschynomene indica.</title>
        <authorList>
            <person name="Okubo T."/>
            <person name="Fukushima S."/>
            <person name="Itakura M."/>
            <person name="Oshima K."/>
            <person name="Longtonglang A."/>
            <person name="Teaumroong N."/>
            <person name="Mitsui H."/>
            <person name="Hattori M."/>
            <person name="Hattori R."/>
            <person name="Hattori T."/>
            <person name="Minamisawa K."/>
        </authorList>
    </citation>
    <scope>NUCLEOTIDE SEQUENCE [LARGE SCALE GENOMIC DNA]</scope>
    <source>
        <strain evidence="4 5">S58</strain>
    </source>
</reference>
<evidence type="ECO:0000256" key="1">
    <source>
        <dbReference type="ARBA" id="ARBA00022729"/>
    </source>
</evidence>
<dbReference type="InterPro" id="IPR011429">
    <property type="entry name" value="Cyt_c_Planctomycete-type"/>
</dbReference>
<name>M4ZL56_9BRAD</name>
<dbReference type="InterPro" id="IPR013320">
    <property type="entry name" value="ConA-like_dom_sf"/>
</dbReference>